<dbReference type="EMBL" id="CP093442">
    <property type="protein sequence ID" value="UOF02757.1"/>
    <property type="molecule type" value="Genomic_DNA"/>
</dbReference>
<keyword evidence="2" id="KW-1185">Reference proteome</keyword>
<reference evidence="1" key="1">
    <citation type="submission" date="2022-03" db="EMBL/GenBank/DDBJ databases">
        <title>Genome Identification and Characterization of new species Bdellovibrio reynosense LBG001 sp. nov. from a Mexico soil sample.</title>
        <authorList>
            <person name="Camilli A."/>
            <person name="Ajao Y."/>
            <person name="Guo X."/>
        </authorList>
    </citation>
    <scope>NUCLEOTIDE SEQUENCE</scope>
    <source>
        <strain evidence="1">LBG001</strain>
    </source>
</reference>
<evidence type="ECO:0000313" key="1">
    <source>
        <dbReference type="EMBL" id="UOF02757.1"/>
    </source>
</evidence>
<organism evidence="1 2">
    <name type="scientific">Bdellovibrio reynosensis</name>
    <dbReference type="NCBI Taxonomy" id="2835041"/>
    <lineage>
        <taxon>Bacteria</taxon>
        <taxon>Pseudomonadati</taxon>
        <taxon>Bdellovibrionota</taxon>
        <taxon>Bdellovibrionia</taxon>
        <taxon>Bdellovibrionales</taxon>
        <taxon>Pseudobdellovibrionaceae</taxon>
        <taxon>Bdellovibrio</taxon>
    </lineage>
</organism>
<protein>
    <submittedName>
        <fullName evidence="1">Uncharacterized protein</fullName>
    </submittedName>
</protein>
<sequence length="150" mass="16717">MAISVLSQASALNPGSDLWIVPDLEKSQWTARLDWYLNFQICKSARHKSAVIPEFLNKVITETEIETSAVGAKTSAPLMISSEQLLPNKWVVILPWQGDMNTWTNQALEIWQKLKSPSLRIFLPPGQSTGNIPKVFEGQQSPSDLTVVLD</sequence>
<name>A0ABY4CCT6_9BACT</name>
<dbReference type="RefSeq" id="WP_243540561.1">
    <property type="nucleotide sequence ID" value="NZ_CP093442.1"/>
</dbReference>
<accession>A0ABY4CCT6</accession>
<dbReference type="Proteomes" id="UP000830116">
    <property type="component" value="Chromosome"/>
</dbReference>
<evidence type="ECO:0000313" key="2">
    <source>
        <dbReference type="Proteomes" id="UP000830116"/>
    </source>
</evidence>
<proteinExistence type="predicted"/>
<gene>
    <name evidence="1" type="ORF">MNR06_07310</name>
</gene>